<accession>A0A919U916</accession>
<dbReference type="AlphaFoldDB" id="A0A919U916"/>
<keyword evidence="3" id="KW-1185">Reference proteome</keyword>
<gene>
    <name evidence="2" type="ORF">Dsi01nite_013710</name>
</gene>
<dbReference type="InterPro" id="IPR011009">
    <property type="entry name" value="Kinase-like_dom_sf"/>
</dbReference>
<organism evidence="2 3">
    <name type="scientific">Dactylosporangium siamense</name>
    <dbReference type="NCBI Taxonomy" id="685454"/>
    <lineage>
        <taxon>Bacteria</taxon>
        <taxon>Bacillati</taxon>
        <taxon>Actinomycetota</taxon>
        <taxon>Actinomycetes</taxon>
        <taxon>Micromonosporales</taxon>
        <taxon>Micromonosporaceae</taxon>
        <taxon>Dactylosporangium</taxon>
    </lineage>
</organism>
<name>A0A919U916_9ACTN</name>
<dbReference type="InterPro" id="IPR002575">
    <property type="entry name" value="Aminoglycoside_PTrfase"/>
</dbReference>
<comment type="caution">
    <text evidence="2">The sequence shown here is derived from an EMBL/GenBank/DDBJ whole genome shotgun (WGS) entry which is preliminary data.</text>
</comment>
<dbReference type="Gene3D" id="1.10.510.10">
    <property type="entry name" value="Transferase(Phosphotransferase) domain 1"/>
    <property type="match status" value="1"/>
</dbReference>
<dbReference type="Pfam" id="PF01636">
    <property type="entry name" value="APH"/>
    <property type="match status" value="1"/>
</dbReference>
<feature type="domain" description="Aminoglycoside phosphotransferase" evidence="1">
    <location>
        <begin position="35"/>
        <end position="245"/>
    </location>
</feature>
<reference evidence="2" key="1">
    <citation type="submission" date="2021-01" db="EMBL/GenBank/DDBJ databases">
        <title>Whole genome shotgun sequence of Dactylosporangium siamense NBRC 106093.</title>
        <authorList>
            <person name="Komaki H."/>
            <person name="Tamura T."/>
        </authorList>
    </citation>
    <scope>NUCLEOTIDE SEQUENCE</scope>
    <source>
        <strain evidence="2">NBRC 106093</strain>
    </source>
</reference>
<dbReference type="RefSeq" id="WP_203845197.1">
    <property type="nucleotide sequence ID" value="NZ_BAAAVW010000004.1"/>
</dbReference>
<dbReference type="EMBL" id="BONQ01000022">
    <property type="protein sequence ID" value="GIG43330.1"/>
    <property type="molecule type" value="Genomic_DNA"/>
</dbReference>
<protein>
    <recommendedName>
        <fullName evidence="1">Aminoglycoside phosphotransferase domain-containing protein</fullName>
    </recommendedName>
</protein>
<dbReference type="SUPFAM" id="SSF56112">
    <property type="entry name" value="Protein kinase-like (PK-like)"/>
    <property type="match status" value="1"/>
</dbReference>
<dbReference type="Gene3D" id="3.30.200.20">
    <property type="entry name" value="Phosphorylase Kinase, domain 1"/>
    <property type="match status" value="1"/>
</dbReference>
<sequence length="313" mass="34048">MLTPPAGLTEAALEEALRLQWGLPVASLGYRAVGFGSHHWEVADDGGNRWFVTVDQDADVGRLTASLSVAVDLHAIGRTFAVAPVPTRAGAPLFVLGDFAVTVYPFVDGQSFDWNAFRGPDHRQATLDMIIQLHTAPAIVHRHARVDDFAVPGRGEIEAALKAPGPDCGPYARLAAELLAGHREALAGLLARYDELVLDSHGEPVRAVLTHGEPHSGNTMLTPSGWRLIDWDTVLVSPPERDLWLIEPGDGSIFSAYAAATGVLPRPSTIMLYQLRWALTDIAVEVRRFRRPHTGTADDLEGWEILRSVVTRI</sequence>
<proteinExistence type="predicted"/>
<dbReference type="Proteomes" id="UP000660611">
    <property type="component" value="Unassembled WGS sequence"/>
</dbReference>
<dbReference type="Gene3D" id="1.20.58.840">
    <property type="match status" value="1"/>
</dbReference>
<evidence type="ECO:0000259" key="1">
    <source>
        <dbReference type="Pfam" id="PF01636"/>
    </source>
</evidence>
<evidence type="ECO:0000313" key="2">
    <source>
        <dbReference type="EMBL" id="GIG43330.1"/>
    </source>
</evidence>
<evidence type="ECO:0000313" key="3">
    <source>
        <dbReference type="Proteomes" id="UP000660611"/>
    </source>
</evidence>